<dbReference type="InterPro" id="IPR002314">
    <property type="entry name" value="aa-tRNA-synt_IIb"/>
</dbReference>
<comment type="cofactor">
    <cofactor evidence="13">
        <name>Zn(2+)</name>
        <dbReference type="ChEBI" id="CHEBI:29105"/>
    </cofactor>
    <text evidence="13">Binds 1 zinc ion per subunit.</text>
</comment>
<dbReference type="Gene3D" id="3.40.50.800">
    <property type="entry name" value="Anticodon-binding domain"/>
    <property type="match status" value="1"/>
</dbReference>
<dbReference type="EC" id="6.1.1.3" evidence="13"/>
<comment type="catalytic activity">
    <reaction evidence="12 13">
        <text>tRNA(Thr) + L-threonine + ATP = L-threonyl-tRNA(Thr) + AMP + diphosphate + H(+)</text>
        <dbReference type="Rhea" id="RHEA:24624"/>
        <dbReference type="Rhea" id="RHEA-COMP:9670"/>
        <dbReference type="Rhea" id="RHEA-COMP:9704"/>
        <dbReference type="ChEBI" id="CHEBI:15378"/>
        <dbReference type="ChEBI" id="CHEBI:30616"/>
        <dbReference type="ChEBI" id="CHEBI:33019"/>
        <dbReference type="ChEBI" id="CHEBI:57926"/>
        <dbReference type="ChEBI" id="CHEBI:78442"/>
        <dbReference type="ChEBI" id="CHEBI:78534"/>
        <dbReference type="ChEBI" id="CHEBI:456215"/>
        <dbReference type="EC" id="6.1.1.3"/>
    </reaction>
</comment>
<dbReference type="Gene3D" id="3.30.930.10">
    <property type="entry name" value="Bira Bifunctional Protein, Domain 2"/>
    <property type="match status" value="1"/>
</dbReference>
<dbReference type="FunFam" id="3.30.980.10:FF:000005">
    <property type="entry name" value="Threonyl-tRNA synthetase, mitochondrial"/>
    <property type="match status" value="1"/>
</dbReference>
<keyword evidence="10 13" id="KW-0648">Protein biosynthesis</keyword>
<dbReference type="SUPFAM" id="SSF55681">
    <property type="entry name" value="Class II aaRS and biotin synthetases"/>
    <property type="match status" value="1"/>
</dbReference>
<evidence type="ECO:0000256" key="6">
    <source>
        <dbReference type="ARBA" id="ARBA00022741"/>
    </source>
</evidence>
<dbReference type="InterPro" id="IPR047246">
    <property type="entry name" value="ThrRS_anticodon"/>
</dbReference>
<protein>
    <recommendedName>
        <fullName evidence="13">Threonine--tRNA ligase</fullName>
        <ecNumber evidence="13">6.1.1.3</ecNumber>
    </recommendedName>
    <alternativeName>
        <fullName evidence="13">Threonyl-tRNA synthetase</fullName>
        <shortName evidence="13">ThrRS</shortName>
    </alternativeName>
</protein>
<keyword evidence="9 13" id="KW-0694">RNA-binding</keyword>
<dbReference type="GO" id="GO:0000049">
    <property type="term" value="F:tRNA binding"/>
    <property type="evidence" value="ECO:0007669"/>
    <property type="project" value="UniProtKB-KW"/>
</dbReference>
<dbReference type="GO" id="GO:0004829">
    <property type="term" value="F:threonine-tRNA ligase activity"/>
    <property type="evidence" value="ECO:0007669"/>
    <property type="project" value="UniProtKB-UniRule"/>
</dbReference>
<evidence type="ECO:0000256" key="12">
    <source>
        <dbReference type="ARBA" id="ARBA00049515"/>
    </source>
</evidence>
<dbReference type="SUPFAM" id="SSF52954">
    <property type="entry name" value="Class II aaRS ABD-related"/>
    <property type="match status" value="1"/>
</dbReference>
<dbReference type="Gene3D" id="3.30.54.20">
    <property type="match status" value="1"/>
</dbReference>
<dbReference type="Gene3D" id="3.30.980.10">
    <property type="entry name" value="Threonyl-trna Synthetase, Chain A, domain 2"/>
    <property type="match status" value="1"/>
</dbReference>
<dbReference type="PROSITE" id="PS50862">
    <property type="entry name" value="AA_TRNA_LIGASE_II"/>
    <property type="match status" value="1"/>
</dbReference>
<evidence type="ECO:0000256" key="11">
    <source>
        <dbReference type="ARBA" id="ARBA00023146"/>
    </source>
</evidence>
<dbReference type="SMART" id="SM00863">
    <property type="entry name" value="tRNA_SAD"/>
    <property type="match status" value="1"/>
</dbReference>
<dbReference type="GO" id="GO:0006435">
    <property type="term" value="P:threonyl-tRNA aminoacylation"/>
    <property type="evidence" value="ECO:0007669"/>
    <property type="project" value="UniProtKB-UniRule"/>
</dbReference>
<comment type="subunit">
    <text evidence="13">Homodimer.</text>
</comment>
<dbReference type="InterPro" id="IPR012947">
    <property type="entry name" value="tRNA_SAD"/>
</dbReference>
<dbReference type="GO" id="GO:0002161">
    <property type="term" value="F:aminoacyl-tRNA deacylase activity"/>
    <property type="evidence" value="ECO:0007669"/>
    <property type="project" value="UniProtKB-ARBA"/>
</dbReference>
<dbReference type="GO" id="GO:0046872">
    <property type="term" value="F:metal ion binding"/>
    <property type="evidence" value="ECO:0007669"/>
    <property type="project" value="UniProtKB-KW"/>
</dbReference>
<dbReference type="InterPro" id="IPR004154">
    <property type="entry name" value="Anticodon-bd"/>
</dbReference>
<comment type="similarity">
    <text evidence="1 13">Belongs to the class-II aminoacyl-tRNA synthetase family.</text>
</comment>
<evidence type="ECO:0000313" key="16">
    <source>
        <dbReference type="EMBL" id="MBT4870783.1"/>
    </source>
</evidence>
<dbReference type="CDD" id="cd00860">
    <property type="entry name" value="ThrRS_anticodon"/>
    <property type="match status" value="1"/>
</dbReference>
<dbReference type="Pfam" id="PF03129">
    <property type="entry name" value="HGTP_anticodon"/>
    <property type="match status" value="1"/>
</dbReference>
<dbReference type="GO" id="GO:0005737">
    <property type="term" value="C:cytoplasm"/>
    <property type="evidence" value="ECO:0007669"/>
    <property type="project" value="UniProtKB-SubCell"/>
</dbReference>
<keyword evidence="5 13" id="KW-0479">Metal-binding</keyword>
<dbReference type="InterPro" id="IPR006195">
    <property type="entry name" value="aa-tRNA-synth_II"/>
</dbReference>
<dbReference type="InterPro" id="IPR002320">
    <property type="entry name" value="Thr-tRNA-ligase_IIa"/>
</dbReference>
<keyword evidence="6 13" id="KW-0547">Nucleotide-binding</keyword>
<dbReference type="InterPro" id="IPR045864">
    <property type="entry name" value="aa-tRNA-synth_II/BPL/LPL"/>
</dbReference>
<evidence type="ECO:0000256" key="14">
    <source>
        <dbReference type="SAM" id="Coils"/>
    </source>
</evidence>
<dbReference type="NCBIfam" id="TIGR00418">
    <property type="entry name" value="thrS"/>
    <property type="match status" value="1"/>
</dbReference>
<dbReference type="Proteomes" id="UP000722459">
    <property type="component" value="Unassembled WGS sequence"/>
</dbReference>
<comment type="subcellular location">
    <subcellularLocation>
        <location evidence="13">Cytoplasm</location>
    </subcellularLocation>
</comment>
<dbReference type="PANTHER" id="PTHR11451">
    <property type="entry name" value="THREONINE-TRNA LIGASE"/>
    <property type="match status" value="1"/>
</dbReference>
<keyword evidence="3 13" id="KW-0820">tRNA-binding</keyword>
<evidence type="ECO:0000256" key="10">
    <source>
        <dbReference type="ARBA" id="ARBA00022917"/>
    </source>
</evidence>
<evidence type="ECO:0000256" key="7">
    <source>
        <dbReference type="ARBA" id="ARBA00022833"/>
    </source>
</evidence>
<evidence type="ECO:0000256" key="13">
    <source>
        <dbReference type="HAMAP-Rule" id="MF_00184"/>
    </source>
</evidence>
<keyword evidence="11 13" id="KW-0030">Aminoacyl-tRNA synthetase</keyword>
<evidence type="ECO:0000256" key="3">
    <source>
        <dbReference type="ARBA" id="ARBA00022555"/>
    </source>
</evidence>
<feature type="binding site" evidence="13">
    <location>
        <position position="277"/>
    </location>
    <ligand>
        <name>Zn(2+)</name>
        <dbReference type="ChEBI" id="CHEBI:29105"/>
        <note>catalytic</note>
    </ligand>
</feature>
<dbReference type="HAMAP" id="MF_00184">
    <property type="entry name" value="Thr_tRNA_synth"/>
    <property type="match status" value="1"/>
</dbReference>
<dbReference type="Pfam" id="PF00587">
    <property type="entry name" value="tRNA-synt_2b"/>
    <property type="match status" value="1"/>
</dbReference>
<evidence type="ECO:0000256" key="5">
    <source>
        <dbReference type="ARBA" id="ARBA00022723"/>
    </source>
</evidence>
<sequence length="584" mass="67847">MDKSKENMEAFWHSAAHVFAEAVVEIYPTAKIAIGPPIEQGFHYDFELDKKLKENDLKQIEKKMKEIIRRKEDMKQEKVSIKKAKEMFKDNKYKIEMIEDLEKKGEKEISIFTNGKFTDMCKGPHIKNLGEIKTVKLLKVSSAYWKGDEKNTQLTRVYGIAFPSNDELKAWKEARANAEANDHNKIGREQNIFMTHELVGQGLPLLMPRGTKIYQILTRWIEDEEEKRGYVYTKTPYMAKSDLYKVSGHWDHYKEGMFILGDEKKEGELLALRPMTCPYQFLIYKNGVKSYRDLPIRFGETSMLFRNESSGEMHGLTRVRQFTLAEGHLIVTPEQLEEEFKGVLDLINYIMETLGIKEDITYTFAKWDPKNEKGKYIDNPDAWEHSQEALKKILDDVGLKYSEEEGEAAFYGPKLDLQAKNVYGKEDTIITVQIDFALPERFDMTYIDKDGKKKRPYVIHRSSIGCYERTIAMLIEKYGGAFPTWLSPEQAIIIPVSENFSEYGKKVLGELKEKGIRAELDDRNETLGYRIREAQKLKAPYILVVGEKEVKDKTVAVRTRNGKQDILKIDKFIEKILKEIKEKK</sequence>
<dbReference type="CDD" id="cd00771">
    <property type="entry name" value="ThrRS_core"/>
    <property type="match status" value="1"/>
</dbReference>
<keyword evidence="14" id="KW-0175">Coiled coil</keyword>
<dbReference type="FunFam" id="3.40.50.800:FF:000001">
    <property type="entry name" value="Threonine--tRNA ligase"/>
    <property type="match status" value="1"/>
</dbReference>
<dbReference type="InterPro" id="IPR036621">
    <property type="entry name" value="Anticodon-bd_dom_sf"/>
</dbReference>
<evidence type="ECO:0000256" key="4">
    <source>
        <dbReference type="ARBA" id="ARBA00022598"/>
    </source>
</evidence>
<evidence type="ECO:0000256" key="1">
    <source>
        <dbReference type="ARBA" id="ARBA00008226"/>
    </source>
</evidence>
<feature type="binding site" evidence="13">
    <location>
        <position position="460"/>
    </location>
    <ligand>
        <name>Zn(2+)</name>
        <dbReference type="ChEBI" id="CHEBI:29105"/>
        <note>catalytic</note>
    </ligand>
</feature>
<feature type="binding site" evidence="13">
    <location>
        <position position="328"/>
    </location>
    <ligand>
        <name>Zn(2+)</name>
        <dbReference type="ChEBI" id="CHEBI:29105"/>
        <note>catalytic</note>
    </ligand>
</feature>
<evidence type="ECO:0000256" key="9">
    <source>
        <dbReference type="ARBA" id="ARBA00022884"/>
    </source>
</evidence>
<comment type="caution">
    <text evidence="13">Lacks conserved residue(s) required for the propagation of feature annotation.</text>
</comment>
<organism evidence="16 17">
    <name type="scientific">Candidatus Iainarchaeum sp</name>
    <dbReference type="NCBI Taxonomy" id="3101447"/>
    <lineage>
        <taxon>Archaea</taxon>
        <taxon>Candidatus Iainarchaeota</taxon>
        <taxon>Candidatus Iainarchaeia</taxon>
        <taxon>Candidatus Iainarchaeales</taxon>
        <taxon>Candidatus Iainarchaeaceae</taxon>
        <taxon>Candidatus Iainarchaeum</taxon>
    </lineage>
</organism>
<dbReference type="InterPro" id="IPR018163">
    <property type="entry name" value="Thr/Ala-tRNA-synth_IIc_edit"/>
</dbReference>
<accession>A0A8T5GFJ5</accession>
<feature type="domain" description="Aminoacyl-transfer RNA synthetases class-II family profile" evidence="15">
    <location>
        <begin position="206"/>
        <end position="483"/>
    </location>
</feature>
<dbReference type="AlphaFoldDB" id="A0A8T5GFJ5"/>
<keyword evidence="8 13" id="KW-0067">ATP-binding</keyword>
<keyword evidence="2 13" id="KW-0963">Cytoplasm</keyword>
<name>A0A8T5GFJ5_9ARCH</name>
<reference evidence="16" key="1">
    <citation type="journal article" date="2021" name="ISME J.">
        <title>Mercury methylation by metabolically versatile and cosmopolitan marine bacteria.</title>
        <authorList>
            <person name="Lin H."/>
            <person name="Ascher D.B."/>
            <person name="Myung Y."/>
            <person name="Lamborg C.H."/>
            <person name="Hallam S.J."/>
            <person name="Gionfriddo C.M."/>
            <person name="Holt K.E."/>
            <person name="Moreau J.W."/>
        </authorList>
    </citation>
    <scope>NUCLEOTIDE SEQUENCE</scope>
    <source>
        <strain evidence="16">SI075_bin30</strain>
    </source>
</reference>
<keyword evidence="4 13" id="KW-0436">Ligase</keyword>
<keyword evidence="7 13" id="KW-0862">Zinc</keyword>
<dbReference type="GO" id="GO:0005524">
    <property type="term" value="F:ATP binding"/>
    <property type="evidence" value="ECO:0007669"/>
    <property type="project" value="UniProtKB-UniRule"/>
</dbReference>
<dbReference type="SUPFAM" id="SSF55186">
    <property type="entry name" value="ThrRS/AlaRS common domain"/>
    <property type="match status" value="1"/>
</dbReference>
<dbReference type="InterPro" id="IPR033728">
    <property type="entry name" value="ThrRS_core"/>
</dbReference>
<evidence type="ECO:0000259" key="15">
    <source>
        <dbReference type="PROSITE" id="PS50862"/>
    </source>
</evidence>
<feature type="coiled-coil region" evidence="14">
    <location>
        <begin position="50"/>
        <end position="84"/>
    </location>
</feature>
<comment type="caution">
    <text evidence="16">The sequence shown here is derived from an EMBL/GenBank/DDBJ whole genome shotgun (WGS) entry which is preliminary data.</text>
</comment>
<dbReference type="PANTHER" id="PTHR11451:SF56">
    <property type="entry name" value="THREONINE--TRNA LIGASE 1"/>
    <property type="match status" value="1"/>
</dbReference>
<evidence type="ECO:0000256" key="2">
    <source>
        <dbReference type="ARBA" id="ARBA00022490"/>
    </source>
</evidence>
<evidence type="ECO:0000256" key="8">
    <source>
        <dbReference type="ARBA" id="ARBA00022840"/>
    </source>
</evidence>
<dbReference type="EMBL" id="JABJNZ010000057">
    <property type="protein sequence ID" value="MBT4870783.1"/>
    <property type="molecule type" value="Genomic_DNA"/>
</dbReference>
<evidence type="ECO:0000313" key="17">
    <source>
        <dbReference type="Proteomes" id="UP000722459"/>
    </source>
</evidence>
<gene>
    <name evidence="13 16" type="primary">thrS</name>
    <name evidence="16" type="ORF">HON47_04365</name>
</gene>
<dbReference type="PRINTS" id="PR01047">
    <property type="entry name" value="TRNASYNTHTHR"/>
</dbReference>
<proteinExistence type="inferred from homology"/>
<dbReference type="Pfam" id="PF07973">
    <property type="entry name" value="tRNA_SAD"/>
    <property type="match status" value="1"/>
</dbReference>
<dbReference type="FunFam" id="3.30.930.10:FF:000002">
    <property type="entry name" value="Threonine--tRNA ligase"/>
    <property type="match status" value="1"/>
</dbReference>